<evidence type="ECO:0000313" key="3">
    <source>
        <dbReference type="Proteomes" id="UP001057868"/>
    </source>
</evidence>
<gene>
    <name evidence="2" type="ORF">CFOLD11_20100</name>
</gene>
<feature type="transmembrane region" description="Helical" evidence="1">
    <location>
        <begin position="85"/>
        <end position="103"/>
    </location>
</feature>
<dbReference type="EMBL" id="BQXY01000002">
    <property type="protein sequence ID" value="GKU25184.1"/>
    <property type="molecule type" value="Genomic_DNA"/>
</dbReference>
<proteinExistence type="predicted"/>
<dbReference type="Pfam" id="PF13630">
    <property type="entry name" value="SdpI"/>
    <property type="match status" value="1"/>
</dbReference>
<keyword evidence="1" id="KW-0472">Membrane</keyword>
<organism evidence="2 3">
    <name type="scientific">Clostridium folliculivorans</name>
    <dbReference type="NCBI Taxonomy" id="2886038"/>
    <lineage>
        <taxon>Bacteria</taxon>
        <taxon>Bacillati</taxon>
        <taxon>Bacillota</taxon>
        <taxon>Clostridia</taxon>
        <taxon>Eubacteriales</taxon>
        <taxon>Clostridiaceae</taxon>
        <taxon>Clostridium</taxon>
    </lineage>
</organism>
<evidence type="ECO:0000256" key="1">
    <source>
        <dbReference type="SAM" id="Phobius"/>
    </source>
</evidence>
<comment type="caution">
    <text evidence="2">The sequence shown here is derived from an EMBL/GenBank/DDBJ whole genome shotgun (WGS) entry which is preliminary data.</text>
</comment>
<dbReference type="InterPro" id="IPR025962">
    <property type="entry name" value="SdpI/YhfL"/>
</dbReference>
<name>A0A9W6DAG3_9CLOT</name>
<accession>A0A9W6DAG3</accession>
<keyword evidence="3" id="KW-1185">Reference proteome</keyword>
<feature type="transmembrane region" description="Helical" evidence="1">
    <location>
        <begin position="60"/>
        <end position="79"/>
    </location>
</feature>
<sequence length="112" mass="12869">MNSIGDLIPYLCFGVILLIVGIVFRWVKIKKINGWIGYRTASSKSNQENWDKANKYFPRAMIKAGSLSTILGIILYLRFKSSVTVYMTYMIINPVVALVYMFLSTEKYLKNN</sequence>
<dbReference type="RefSeq" id="WP_261852146.1">
    <property type="nucleotide sequence ID" value="NZ_BQXY01000002.1"/>
</dbReference>
<reference evidence="2" key="1">
    <citation type="journal article" date="2023" name="Int. J. Syst. Evol. Microbiol.">
        <title>&lt;i&gt;Clostridium folliculivorans&lt;/i&gt; sp. nov., isolated from soil samples of an organic paddy in Japan.</title>
        <authorList>
            <person name="Tazawa J."/>
            <person name="Kobayashi H."/>
            <person name="Tanizawa Y."/>
            <person name="Uchino A."/>
            <person name="Tanaka F."/>
            <person name="Urashima Y."/>
            <person name="Miura S."/>
            <person name="Sakamoto M."/>
            <person name="Ohkuma M."/>
            <person name="Tohno M."/>
        </authorList>
    </citation>
    <scope>NUCLEOTIDE SEQUENCE</scope>
    <source>
        <strain evidence="2">D1-1</strain>
    </source>
</reference>
<evidence type="ECO:0008006" key="4">
    <source>
        <dbReference type="Google" id="ProtNLM"/>
    </source>
</evidence>
<dbReference type="Proteomes" id="UP001057868">
    <property type="component" value="Unassembled WGS sequence"/>
</dbReference>
<evidence type="ECO:0000313" key="2">
    <source>
        <dbReference type="EMBL" id="GKU25184.1"/>
    </source>
</evidence>
<keyword evidence="1" id="KW-1133">Transmembrane helix</keyword>
<dbReference type="AlphaFoldDB" id="A0A9W6DAG3"/>
<protein>
    <recommendedName>
        <fullName evidence="4">SdpI family protein</fullName>
    </recommendedName>
</protein>
<keyword evidence="1" id="KW-0812">Transmembrane</keyword>
<feature type="transmembrane region" description="Helical" evidence="1">
    <location>
        <begin position="7"/>
        <end position="27"/>
    </location>
</feature>